<accession>A0ABP8YD35</accession>
<organism evidence="4 5">
    <name type="scientific">Pedococcus ginsenosidimutans</name>
    <dbReference type="NCBI Taxonomy" id="490570"/>
    <lineage>
        <taxon>Bacteria</taxon>
        <taxon>Bacillati</taxon>
        <taxon>Actinomycetota</taxon>
        <taxon>Actinomycetes</taxon>
        <taxon>Micrococcales</taxon>
        <taxon>Intrasporangiaceae</taxon>
        <taxon>Pedococcus</taxon>
    </lineage>
</organism>
<dbReference type="SUPFAM" id="SSF69318">
    <property type="entry name" value="Integrin alpha N-terminal domain"/>
    <property type="match status" value="1"/>
</dbReference>
<proteinExistence type="predicted"/>
<dbReference type="Pfam" id="PF13517">
    <property type="entry name" value="FG-GAP_3"/>
    <property type="match status" value="1"/>
</dbReference>
<reference evidence="5" key="1">
    <citation type="journal article" date="2019" name="Int. J. Syst. Evol. Microbiol.">
        <title>The Global Catalogue of Microorganisms (GCM) 10K type strain sequencing project: providing services to taxonomists for standard genome sequencing and annotation.</title>
        <authorList>
            <consortium name="The Broad Institute Genomics Platform"/>
            <consortium name="The Broad Institute Genome Sequencing Center for Infectious Disease"/>
            <person name="Wu L."/>
            <person name="Ma J."/>
        </authorList>
    </citation>
    <scope>NUCLEOTIDE SEQUENCE [LARGE SCALE GENOMIC DNA]</scope>
    <source>
        <strain evidence="5">JCM 18961</strain>
    </source>
</reference>
<dbReference type="Gene3D" id="2.115.10.10">
    <property type="entry name" value="Tachylectin 2"/>
    <property type="match status" value="1"/>
</dbReference>
<dbReference type="NCBIfam" id="TIGR02669">
    <property type="entry name" value="SpoIID_LytB"/>
    <property type="match status" value="1"/>
</dbReference>
<dbReference type="Proteomes" id="UP001500556">
    <property type="component" value="Unassembled WGS sequence"/>
</dbReference>
<feature type="region of interest" description="Disordered" evidence="2">
    <location>
        <begin position="1"/>
        <end position="24"/>
    </location>
</feature>
<dbReference type="PANTHER" id="PTHR44103">
    <property type="entry name" value="PROPROTEIN CONVERTASE P"/>
    <property type="match status" value="1"/>
</dbReference>
<dbReference type="EMBL" id="BAABLO010000011">
    <property type="protein sequence ID" value="GAA4725198.1"/>
    <property type="molecule type" value="Genomic_DNA"/>
</dbReference>
<protein>
    <recommendedName>
        <fullName evidence="3">Sporulation stage II protein D amidase enhancer LytB N-terminal domain-containing protein</fullName>
    </recommendedName>
</protein>
<comment type="caution">
    <text evidence="4">The sequence shown here is derived from an EMBL/GenBank/DDBJ whole genome shotgun (WGS) entry which is preliminary data.</text>
</comment>
<evidence type="ECO:0000313" key="4">
    <source>
        <dbReference type="EMBL" id="GAA4725198.1"/>
    </source>
</evidence>
<evidence type="ECO:0000256" key="1">
    <source>
        <dbReference type="ARBA" id="ARBA00022729"/>
    </source>
</evidence>
<dbReference type="Pfam" id="PF08486">
    <property type="entry name" value="SpoIID"/>
    <property type="match status" value="1"/>
</dbReference>
<feature type="domain" description="Sporulation stage II protein D amidase enhancer LytB N-terminal" evidence="3">
    <location>
        <begin position="240"/>
        <end position="336"/>
    </location>
</feature>
<evidence type="ECO:0000256" key="2">
    <source>
        <dbReference type="SAM" id="MobiDB-lite"/>
    </source>
</evidence>
<sequence length="711" mass="74618">MSWVSTLRTRRGPGDTSRTQRRPARWSRRWAAVGAAATVVGSAGAVTALPAQADEVYPRPPSGTINLTGHGWGHGHGMSQYGAYGAALQGLTWQQIVDFYYPNTVRSSIGDPVIRVNVTAHLGNTTRVAAADGLRASFGSSYSQAGSFALNTTTWDKIAITEWRVVRPVLQPGVASKPVLQYVLSTGEVRTSPQVATGPQINITNPTTGLIKALNSSGSYTYRGEVRGTLIGAPGAESLVPVVALPMDSYLRSVVPSEMPASWSPAALGAQAVAARSYANYGREHPQNAAFYDTCPTTACQVFSGYQRTSGGSTTTYEYASTNSAVTATGGTVLTYNGATAFTEFSSSNGGWSSDGGKPYLVAKQDPYDGVSANPNHTWRTSVTVAGIERQWPSIGSFQQLAITARDGHGDWGGRVRTMVVTGSSGSVTISGFTFQARFGLKSEWFKPDQTVSSPSFPRDLSGDGLGDVVAVHGSKGALWLYKGKGDGTVTSATAINGSDWRVMRLTFTAGTWNADKLADVMAVWPDGSLYVYPGKSGGGISSGSKVASGWQAYNLAFPVGDFDGDGCTDIMSRRADDGTLWLHSGNCVGGVKGSTKVGSSGWGAFTQVFSAGDFNGDRRPDVLARSSDGTLYLYPGNGVGGFGSRTVVSGGWNTYDALFSVGDAGRDGHADIYGRDSAGVLWVVPGNGKGGVGSRFKVSSGWTGLYTLLR</sequence>
<evidence type="ECO:0000313" key="5">
    <source>
        <dbReference type="Proteomes" id="UP001500556"/>
    </source>
</evidence>
<gene>
    <name evidence="4" type="ORF">GCM10025782_24130</name>
</gene>
<dbReference type="InterPro" id="IPR028994">
    <property type="entry name" value="Integrin_alpha_N"/>
</dbReference>
<keyword evidence="5" id="KW-1185">Reference proteome</keyword>
<evidence type="ECO:0000259" key="3">
    <source>
        <dbReference type="Pfam" id="PF08486"/>
    </source>
</evidence>
<dbReference type="InterPro" id="IPR013517">
    <property type="entry name" value="FG-GAP"/>
</dbReference>
<keyword evidence="1" id="KW-0732">Signal</keyword>
<name>A0ABP8YD35_9MICO</name>
<dbReference type="PANTHER" id="PTHR44103:SF1">
    <property type="entry name" value="PROPROTEIN CONVERTASE P"/>
    <property type="match status" value="1"/>
</dbReference>
<dbReference type="InterPro" id="IPR013693">
    <property type="entry name" value="SpoIID/LytB_N"/>
</dbReference>
<dbReference type="InterPro" id="IPR013486">
    <property type="entry name" value="SpoIID/LytB"/>
</dbReference>
<dbReference type="RefSeq" id="WP_345503605.1">
    <property type="nucleotide sequence ID" value="NZ_BAABLO010000011.1"/>
</dbReference>